<gene>
    <name evidence="1" type="ORF">ETAA1_51040</name>
</gene>
<organism evidence="1 2">
    <name type="scientific">Urbifossiella limnaea</name>
    <dbReference type="NCBI Taxonomy" id="2528023"/>
    <lineage>
        <taxon>Bacteria</taxon>
        <taxon>Pseudomonadati</taxon>
        <taxon>Planctomycetota</taxon>
        <taxon>Planctomycetia</taxon>
        <taxon>Gemmatales</taxon>
        <taxon>Gemmataceae</taxon>
        <taxon>Urbifossiella</taxon>
    </lineage>
</organism>
<name>A0A517Y041_9BACT</name>
<protein>
    <recommendedName>
        <fullName evidence="3">SGNH/GDSL hydrolase family protein</fullName>
    </recommendedName>
</protein>
<accession>A0A517Y041</accession>
<dbReference type="KEGG" id="uli:ETAA1_51040"/>
<proteinExistence type="predicted"/>
<dbReference type="AlphaFoldDB" id="A0A517Y041"/>
<keyword evidence="2" id="KW-1185">Reference proteome</keyword>
<evidence type="ECO:0000313" key="1">
    <source>
        <dbReference type="EMBL" id="QDU23113.1"/>
    </source>
</evidence>
<dbReference type="OrthoDB" id="283286at2"/>
<sequence>MFVVAVIGLAGAVETVKPEWRDPEYGHRLRQLRALRAAHPGRPLVLAVGSSRTQMGVSPAAMGLRDALAYNFGQSAAGPLRIHLTVERLAAEGIVPDVLLVEFFPAAFAHDGPAEEQLKGMTARLSLADVRRLEPFTADAALLHRRWAAARANSWHSLRLVLMNHARPDWLPWRDRLTHQWDMLDPYGFSPHPHESISEPDREQSIRRVRDQYAWLLSDYRIGAASDRVFRDLLERCRARGVRVVLFRTPEGPSFRALAAGAEPAARAFLAGVGVPLIEPDGDYAEADFADGHHPLRPAAERFSRQLGAAVRP</sequence>
<dbReference type="RefSeq" id="WP_145243214.1">
    <property type="nucleotide sequence ID" value="NZ_CP036273.1"/>
</dbReference>
<dbReference type="EMBL" id="CP036273">
    <property type="protein sequence ID" value="QDU23113.1"/>
    <property type="molecule type" value="Genomic_DNA"/>
</dbReference>
<evidence type="ECO:0000313" key="2">
    <source>
        <dbReference type="Proteomes" id="UP000319576"/>
    </source>
</evidence>
<reference evidence="1 2" key="1">
    <citation type="submission" date="2019-02" db="EMBL/GenBank/DDBJ databases">
        <title>Deep-cultivation of Planctomycetes and their phenomic and genomic characterization uncovers novel biology.</title>
        <authorList>
            <person name="Wiegand S."/>
            <person name="Jogler M."/>
            <person name="Boedeker C."/>
            <person name="Pinto D."/>
            <person name="Vollmers J."/>
            <person name="Rivas-Marin E."/>
            <person name="Kohn T."/>
            <person name="Peeters S.H."/>
            <person name="Heuer A."/>
            <person name="Rast P."/>
            <person name="Oberbeckmann S."/>
            <person name="Bunk B."/>
            <person name="Jeske O."/>
            <person name="Meyerdierks A."/>
            <person name="Storesund J.E."/>
            <person name="Kallscheuer N."/>
            <person name="Luecker S."/>
            <person name="Lage O.M."/>
            <person name="Pohl T."/>
            <person name="Merkel B.J."/>
            <person name="Hornburger P."/>
            <person name="Mueller R.-W."/>
            <person name="Bruemmer F."/>
            <person name="Labrenz M."/>
            <person name="Spormann A.M."/>
            <person name="Op den Camp H."/>
            <person name="Overmann J."/>
            <person name="Amann R."/>
            <person name="Jetten M.S.M."/>
            <person name="Mascher T."/>
            <person name="Medema M.H."/>
            <person name="Devos D.P."/>
            <person name="Kaster A.-K."/>
            <person name="Ovreas L."/>
            <person name="Rohde M."/>
            <person name="Galperin M.Y."/>
            <person name="Jogler C."/>
        </authorList>
    </citation>
    <scope>NUCLEOTIDE SEQUENCE [LARGE SCALE GENOMIC DNA]</scope>
    <source>
        <strain evidence="1 2">ETA_A1</strain>
    </source>
</reference>
<evidence type="ECO:0008006" key="3">
    <source>
        <dbReference type="Google" id="ProtNLM"/>
    </source>
</evidence>
<dbReference type="Proteomes" id="UP000319576">
    <property type="component" value="Chromosome"/>
</dbReference>